<organism evidence="2 4">
    <name type="scientific">Rhizophagus clarus</name>
    <dbReference type="NCBI Taxonomy" id="94130"/>
    <lineage>
        <taxon>Eukaryota</taxon>
        <taxon>Fungi</taxon>
        <taxon>Fungi incertae sedis</taxon>
        <taxon>Mucoromycota</taxon>
        <taxon>Glomeromycotina</taxon>
        <taxon>Glomeromycetes</taxon>
        <taxon>Glomerales</taxon>
        <taxon>Glomeraceae</taxon>
        <taxon>Rhizophagus</taxon>
    </lineage>
</organism>
<name>A0A2Z6S2D3_9GLOM</name>
<dbReference type="AlphaFoldDB" id="A0A2Z6S2D3"/>
<reference evidence="3" key="2">
    <citation type="submission" date="2019-10" db="EMBL/GenBank/DDBJ databases">
        <title>Conservation and host-specific expression of non-tandemly repeated heterogenous ribosome RNA gene in arbuscular mycorrhizal fungi.</title>
        <authorList>
            <person name="Maeda T."/>
            <person name="Kobayashi Y."/>
            <person name="Nakagawa T."/>
            <person name="Ezawa T."/>
            <person name="Yamaguchi K."/>
            <person name="Bino T."/>
            <person name="Nishimoto Y."/>
            <person name="Shigenobu S."/>
            <person name="Kawaguchi M."/>
        </authorList>
    </citation>
    <scope>NUCLEOTIDE SEQUENCE</scope>
    <source>
        <strain evidence="3">HR1</strain>
    </source>
</reference>
<reference evidence="2 4" key="1">
    <citation type="submission" date="2017-11" db="EMBL/GenBank/DDBJ databases">
        <title>The genome of Rhizophagus clarus HR1 reveals common genetic basis of auxotrophy among arbuscular mycorrhizal fungi.</title>
        <authorList>
            <person name="Kobayashi Y."/>
        </authorList>
    </citation>
    <scope>NUCLEOTIDE SEQUENCE [LARGE SCALE GENOMIC DNA]</scope>
    <source>
        <strain evidence="2 4">HR1</strain>
    </source>
</reference>
<keyword evidence="1" id="KW-0472">Membrane</keyword>
<dbReference type="EMBL" id="BEXD01002391">
    <property type="protein sequence ID" value="GBB98158.1"/>
    <property type="molecule type" value="Genomic_DNA"/>
</dbReference>
<keyword evidence="1" id="KW-1133">Transmembrane helix</keyword>
<protein>
    <submittedName>
        <fullName evidence="2">Uncharacterized protein</fullName>
    </submittedName>
</protein>
<dbReference type="EMBL" id="BLAL01000285">
    <property type="protein sequence ID" value="GET00034.1"/>
    <property type="molecule type" value="Genomic_DNA"/>
</dbReference>
<dbReference type="Proteomes" id="UP000615446">
    <property type="component" value="Unassembled WGS sequence"/>
</dbReference>
<evidence type="ECO:0000313" key="4">
    <source>
        <dbReference type="Proteomes" id="UP000247702"/>
    </source>
</evidence>
<feature type="transmembrane region" description="Helical" evidence="1">
    <location>
        <begin position="142"/>
        <end position="167"/>
    </location>
</feature>
<accession>A0A2Z6S2D3</accession>
<comment type="caution">
    <text evidence="2">The sequence shown here is derived from an EMBL/GenBank/DDBJ whole genome shotgun (WGS) entry which is preliminary data.</text>
</comment>
<sequence>MDDVSIPVNKAENKTQNSLINLDKIIISLKSPKNIITLIVVFIICTSGAALVLISFDWIKVGVTKKAFWIEIFSQILNGMFTTLSLLSFHTRVIPFIAILYLLLFKSKDNEDFTKTTEYIKKQNIIKKYANWYNEQYDSLSFLLLVYVMWILNILSQASLTTLMWGFSTYDKNGIIALPMLTPNPRPNMLVLISLVIAISSSIFASCFIKYKLYKRNKLQKHGKSEPSINNI</sequence>
<evidence type="ECO:0000313" key="3">
    <source>
        <dbReference type="EMBL" id="GET00034.1"/>
    </source>
</evidence>
<feature type="transmembrane region" description="Helical" evidence="1">
    <location>
        <begin position="187"/>
        <end position="209"/>
    </location>
</feature>
<proteinExistence type="predicted"/>
<gene>
    <name evidence="3" type="ORF">RCL2_002650900</name>
    <name evidence="2" type="ORF">RclHR1_03150021</name>
</gene>
<dbReference type="InterPro" id="IPR021369">
    <property type="entry name" value="DUF2985"/>
</dbReference>
<dbReference type="OrthoDB" id="3365211at2759"/>
<feature type="transmembrane region" description="Helical" evidence="1">
    <location>
        <begin position="35"/>
        <end position="56"/>
    </location>
</feature>
<keyword evidence="1" id="KW-0812">Transmembrane</keyword>
<evidence type="ECO:0000313" key="2">
    <source>
        <dbReference type="EMBL" id="GBB98158.1"/>
    </source>
</evidence>
<feature type="transmembrane region" description="Helical" evidence="1">
    <location>
        <begin position="76"/>
        <end position="105"/>
    </location>
</feature>
<keyword evidence="4" id="KW-1185">Reference proteome</keyword>
<dbReference type="Proteomes" id="UP000247702">
    <property type="component" value="Unassembled WGS sequence"/>
</dbReference>
<dbReference type="Pfam" id="PF11204">
    <property type="entry name" value="DUF2985"/>
    <property type="match status" value="1"/>
</dbReference>
<evidence type="ECO:0000256" key="1">
    <source>
        <dbReference type="SAM" id="Phobius"/>
    </source>
</evidence>